<dbReference type="CDD" id="cd02646">
    <property type="entry name" value="R3H_G-patch"/>
    <property type="match status" value="1"/>
</dbReference>
<dbReference type="GO" id="GO:0003676">
    <property type="term" value="F:nucleic acid binding"/>
    <property type="evidence" value="ECO:0007669"/>
    <property type="project" value="InterPro"/>
</dbReference>
<evidence type="ECO:0000256" key="1">
    <source>
        <dbReference type="SAM" id="MobiDB-lite"/>
    </source>
</evidence>
<dbReference type="PANTHER" id="PTHR47423:SF2">
    <property type="entry name" value="PROTEIN SQS1"/>
    <property type="match status" value="1"/>
</dbReference>
<dbReference type="Pfam" id="PF01585">
    <property type="entry name" value="G-patch"/>
    <property type="match status" value="2"/>
</dbReference>
<feature type="compositionally biased region" description="Acidic residues" evidence="1">
    <location>
        <begin position="180"/>
        <end position="196"/>
    </location>
</feature>
<feature type="domain" description="G-patch" evidence="2">
    <location>
        <begin position="711"/>
        <end position="756"/>
    </location>
</feature>
<feature type="region of interest" description="Disordered" evidence="1">
    <location>
        <begin position="519"/>
        <end position="570"/>
    </location>
</feature>
<dbReference type="PANTHER" id="PTHR47423">
    <property type="entry name" value="G-PATCH DOMAIN CONTAINING PROTEIN"/>
    <property type="match status" value="1"/>
</dbReference>
<feature type="domain" description="G-patch" evidence="2">
    <location>
        <begin position="619"/>
        <end position="665"/>
    </location>
</feature>
<feature type="compositionally biased region" description="Basic residues" evidence="1">
    <location>
        <begin position="1"/>
        <end position="15"/>
    </location>
</feature>
<dbReference type="InterPro" id="IPR034082">
    <property type="entry name" value="R3H_G-patch"/>
</dbReference>
<dbReference type="Pfam" id="PF01424">
    <property type="entry name" value="R3H"/>
    <property type="match status" value="1"/>
</dbReference>
<reference evidence="3" key="2">
    <citation type="submission" date="2022-03" db="EMBL/GenBank/DDBJ databases">
        <title>Draft title - Genomic analysis of global carrot germplasm unveils the trajectory of domestication and the origin of high carotenoid orange carrot.</title>
        <authorList>
            <person name="Iorizzo M."/>
            <person name="Ellison S."/>
            <person name="Senalik D."/>
            <person name="Macko-Podgorni A."/>
            <person name="Grzebelus D."/>
            <person name="Bostan H."/>
            <person name="Rolling W."/>
            <person name="Curaba J."/>
            <person name="Simon P."/>
        </authorList>
    </citation>
    <scope>NUCLEOTIDE SEQUENCE</scope>
    <source>
        <tissue evidence="3">Leaf</tissue>
    </source>
</reference>
<gene>
    <name evidence="3" type="ORF">DCAR_0520358</name>
</gene>
<feature type="compositionally biased region" description="Low complexity" evidence="1">
    <location>
        <begin position="679"/>
        <end position="689"/>
    </location>
</feature>
<feature type="compositionally biased region" description="Polar residues" evidence="1">
    <location>
        <begin position="213"/>
        <end position="223"/>
    </location>
</feature>
<protein>
    <recommendedName>
        <fullName evidence="2">G-patch domain-containing protein</fullName>
    </recommendedName>
</protein>
<feature type="region of interest" description="Disordered" evidence="1">
    <location>
        <begin position="672"/>
        <end position="695"/>
    </location>
</feature>
<feature type="compositionally biased region" description="Polar residues" evidence="1">
    <location>
        <begin position="536"/>
        <end position="549"/>
    </location>
</feature>
<feature type="compositionally biased region" description="Basic and acidic residues" evidence="1">
    <location>
        <begin position="550"/>
        <end position="569"/>
    </location>
</feature>
<evidence type="ECO:0000313" key="4">
    <source>
        <dbReference type="Proteomes" id="UP000077755"/>
    </source>
</evidence>
<dbReference type="AlphaFoldDB" id="A0AAF1B004"/>
<dbReference type="InterPro" id="IPR000467">
    <property type="entry name" value="G_patch_dom"/>
</dbReference>
<reference evidence="3" key="1">
    <citation type="journal article" date="2016" name="Nat. Genet.">
        <title>A high-quality carrot genome assembly provides new insights into carotenoid accumulation and asterid genome evolution.</title>
        <authorList>
            <person name="Iorizzo M."/>
            <person name="Ellison S."/>
            <person name="Senalik D."/>
            <person name="Zeng P."/>
            <person name="Satapoomin P."/>
            <person name="Huang J."/>
            <person name="Bowman M."/>
            <person name="Iovene M."/>
            <person name="Sanseverino W."/>
            <person name="Cavagnaro P."/>
            <person name="Yildiz M."/>
            <person name="Macko-Podgorni A."/>
            <person name="Moranska E."/>
            <person name="Grzebelus E."/>
            <person name="Grzebelus D."/>
            <person name="Ashrafi H."/>
            <person name="Zheng Z."/>
            <person name="Cheng S."/>
            <person name="Spooner D."/>
            <person name="Van Deynze A."/>
            <person name="Simon P."/>
        </authorList>
    </citation>
    <scope>NUCLEOTIDE SEQUENCE</scope>
    <source>
        <tissue evidence="3">Leaf</tissue>
    </source>
</reference>
<evidence type="ECO:0000259" key="2">
    <source>
        <dbReference type="PROSITE" id="PS50174"/>
    </source>
</evidence>
<feature type="region of interest" description="Disordered" evidence="1">
    <location>
        <begin position="239"/>
        <end position="275"/>
    </location>
</feature>
<accession>A0AAF1B004</accession>
<keyword evidence="4" id="KW-1185">Reference proteome</keyword>
<feature type="compositionally biased region" description="Low complexity" evidence="1">
    <location>
        <begin position="34"/>
        <end position="56"/>
    </location>
</feature>
<dbReference type="SMART" id="SM00443">
    <property type="entry name" value="G_patch"/>
    <property type="match status" value="2"/>
</dbReference>
<organism evidence="3 4">
    <name type="scientific">Daucus carota subsp. sativus</name>
    <name type="common">Carrot</name>
    <dbReference type="NCBI Taxonomy" id="79200"/>
    <lineage>
        <taxon>Eukaryota</taxon>
        <taxon>Viridiplantae</taxon>
        <taxon>Streptophyta</taxon>
        <taxon>Embryophyta</taxon>
        <taxon>Tracheophyta</taxon>
        <taxon>Spermatophyta</taxon>
        <taxon>Magnoliopsida</taxon>
        <taxon>eudicotyledons</taxon>
        <taxon>Gunneridae</taxon>
        <taxon>Pentapetalae</taxon>
        <taxon>asterids</taxon>
        <taxon>campanulids</taxon>
        <taxon>Apiales</taxon>
        <taxon>Apiaceae</taxon>
        <taxon>Apioideae</taxon>
        <taxon>Scandiceae</taxon>
        <taxon>Daucinae</taxon>
        <taxon>Daucus</taxon>
        <taxon>Daucus sect. Daucus</taxon>
    </lineage>
</organism>
<dbReference type="PROSITE" id="PS50174">
    <property type="entry name" value="G_PATCH"/>
    <property type="match status" value="2"/>
</dbReference>
<sequence length="756" mass="81973">MGGGKRRLNKSKRKNTSSLFVQGGILSDWNTLASPPSKGNNGKGNLSNSASRSANSGPRQKVGVASSSGTKVESQKPKKGSMFAYDYPKLDQQEATLVDAGKDGEKNMDVSDPIVLVSSGNAQIFAYVDEKPLMEPQRVKYTYEYSAGLGLDDTPHRGLGFSEELETTPNVPLSSLNLEQQEDSCLDSPSSDEMETDVTHVNELSEGDDLLATTPSGEKNSGYLSIGGMKLYTQDISCGESEDDNELSYGEESSESEESCGSSESDGSSDSDSSIDEEVAEDYFEGIGGSEKVVDADLLVGKVRKINNDGVSGGNYVDTIQKFGGIDLQDASREYGLKKSQSGNKQRFKPGTSGTSGFAWSSALDDLMEVKDPRTSFGKKKHVSRFPQSWPSDAQKSKHLRRFPGEKKKLRKETIAHKRRERMINRGVDLQDINLKLQKMVLDGDDILSFQPMHSRDCSQVRRLAAIYCLNSGCQNSGKKRFVTVIRTERTCMPSSSGRVRLEKLIGAGDEDADYTNNDIISTKGDRRTGKRGSKGFTQGSAPKNSFKSSADRFGTKDVRRKKKNEDKLSYAAQPMSFVSSGVMHSESEIKTLDTAETDNTIHDKKDVSSSYGAFELHTTGFGSKMMARMGYVEGEGLGKDRQGRAEVIEVVQRPKSLGLGANVPELSIESSVKGAQLPKKSSGPGVKGPKTRNKMPGIESQQFAAFEKHTKGFGSKLMAKMGFVEGTGLGRDSQGIVNPLLASRLPKSRGLGAKG</sequence>
<feature type="region of interest" description="Disordered" evidence="1">
    <location>
        <begin position="28"/>
        <end position="86"/>
    </location>
</feature>
<evidence type="ECO:0000313" key="3">
    <source>
        <dbReference type="EMBL" id="WOH00980.1"/>
    </source>
</evidence>
<proteinExistence type="predicted"/>
<feature type="region of interest" description="Disordered" evidence="1">
    <location>
        <begin position="172"/>
        <end position="223"/>
    </location>
</feature>
<name>A0AAF1B004_DAUCS</name>
<feature type="region of interest" description="Disordered" evidence="1">
    <location>
        <begin position="1"/>
        <end position="20"/>
    </location>
</feature>
<dbReference type="InterPro" id="IPR001374">
    <property type="entry name" value="R3H_dom"/>
</dbReference>
<dbReference type="Proteomes" id="UP000077755">
    <property type="component" value="Chromosome 5"/>
</dbReference>
<dbReference type="EMBL" id="CP093347">
    <property type="protein sequence ID" value="WOH00980.1"/>
    <property type="molecule type" value="Genomic_DNA"/>
</dbReference>
<feature type="region of interest" description="Disordered" evidence="1">
    <location>
        <begin position="376"/>
        <end position="398"/>
    </location>
</feature>